<evidence type="ECO:0000256" key="1">
    <source>
        <dbReference type="ARBA" id="ARBA00022729"/>
    </source>
</evidence>
<dbReference type="InterPro" id="IPR036514">
    <property type="entry name" value="SGNH_hydro_sf"/>
</dbReference>
<gene>
    <name evidence="2" type="ORF">EHSB41UT_00988</name>
</gene>
<dbReference type="SUPFAM" id="SSF52266">
    <property type="entry name" value="SGNH hydrolase"/>
    <property type="match status" value="1"/>
</dbReference>
<dbReference type="OrthoDB" id="5292073at2"/>
<proteinExistence type="predicted"/>
<dbReference type="Pfam" id="PF00657">
    <property type="entry name" value="Lipase_GDSL"/>
    <property type="match status" value="1"/>
</dbReference>
<dbReference type="RefSeq" id="WP_133060397.1">
    <property type="nucleotide sequence ID" value="NZ_CBCSCN010000001.1"/>
</dbReference>
<organism evidence="2 3">
    <name type="scientific">Parendozoicomonas haliclonae</name>
    <dbReference type="NCBI Taxonomy" id="1960125"/>
    <lineage>
        <taxon>Bacteria</taxon>
        <taxon>Pseudomonadati</taxon>
        <taxon>Pseudomonadota</taxon>
        <taxon>Gammaproteobacteria</taxon>
        <taxon>Oceanospirillales</taxon>
        <taxon>Endozoicomonadaceae</taxon>
        <taxon>Parendozoicomonas</taxon>
    </lineage>
</organism>
<dbReference type="InterPro" id="IPR001087">
    <property type="entry name" value="GDSL"/>
</dbReference>
<dbReference type="GO" id="GO:0016298">
    <property type="term" value="F:lipase activity"/>
    <property type="evidence" value="ECO:0007669"/>
    <property type="project" value="InterPro"/>
</dbReference>
<protein>
    <submittedName>
        <fullName evidence="2">Thermolabile hemolysin</fullName>
    </submittedName>
</protein>
<keyword evidence="1" id="KW-0732">Signal</keyword>
<dbReference type="PANTHER" id="PTHR45642">
    <property type="entry name" value="GDSL ESTERASE/LIPASE EXL3"/>
    <property type="match status" value="1"/>
</dbReference>
<dbReference type="InterPro" id="IPR008265">
    <property type="entry name" value="Lipase_GDSL_AS"/>
</dbReference>
<dbReference type="GO" id="GO:0006629">
    <property type="term" value="P:lipid metabolic process"/>
    <property type="evidence" value="ECO:0007669"/>
    <property type="project" value="InterPro"/>
</dbReference>
<dbReference type="AlphaFoldDB" id="A0A1X7AGN0"/>
<evidence type="ECO:0000313" key="3">
    <source>
        <dbReference type="Proteomes" id="UP000196573"/>
    </source>
</evidence>
<dbReference type="InterPro" id="IPR050592">
    <property type="entry name" value="GDSL_lipolytic_enzyme"/>
</dbReference>
<sequence>MMTAPWQLISFVFALTLLFNPVLKAGQESAEAEAPIRLKKLVIFGDSLADTGNTRTLTRYFQGGVPRPDFFDHLFHFGWNRLPLKLFVGEIPPKHYYQGRFSNGPVSSELVAPMLGLDPEDGGQFVNLAFGGSWSLSGKNFLSSLYQLQDDEAWDVSGVLEHLSKGFSKWFIPSAQEVVRWYLDEHPVLEPDTMYVLFSGSNDYQNGYWQPEAVVSAQVDILEQLIDHGAKHIAWGTLPDITITPCFIGANTYPFKVQIERHNRMANNERIRLQQENPDIQLIFADGYSAFRLFFDNADSFGFTEKSKACTNVNVNGCPSGDGGPSIQGGLLESSYLGEPFKVCDHPEQYFFWDSIHPTTRVYEHVASYLCVMAGMSGYWTDCRLPADFDRPRAERLLHLLETHKLPSGVIPSRADIKRLLNI</sequence>
<dbReference type="CDD" id="cd01846">
    <property type="entry name" value="fatty_acyltransferase_like"/>
    <property type="match status" value="1"/>
</dbReference>
<name>A0A1X7AGN0_9GAMM</name>
<dbReference type="Gene3D" id="3.40.50.1110">
    <property type="entry name" value="SGNH hydrolase"/>
    <property type="match status" value="1"/>
</dbReference>
<keyword evidence="3" id="KW-1185">Reference proteome</keyword>
<dbReference type="EMBL" id="FWPT01000002">
    <property type="protein sequence ID" value="SMA39214.1"/>
    <property type="molecule type" value="Genomic_DNA"/>
</dbReference>
<dbReference type="Proteomes" id="UP000196573">
    <property type="component" value="Unassembled WGS sequence"/>
</dbReference>
<accession>A0A1X7AGN0</accession>
<dbReference type="PANTHER" id="PTHR45642:SF139">
    <property type="entry name" value="SGNH HYDROLASE-TYPE ESTERASE DOMAIN-CONTAINING PROTEIN"/>
    <property type="match status" value="1"/>
</dbReference>
<dbReference type="PROSITE" id="PS01098">
    <property type="entry name" value="LIPASE_GDSL_SER"/>
    <property type="match status" value="1"/>
</dbReference>
<reference evidence="2 3" key="1">
    <citation type="submission" date="2017-03" db="EMBL/GenBank/DDBJ databases">
        <authorList>
            <person name="Afonso C.L."/>
            <person name="Miller P.J."/>
            <person name="Scott M.A."/>
            <person name="Spackman E."/>
            <person name="Goraichik I."/>
            <person name="Dimitrov K.M."/>
            <person name="Suarez D.L."/>
            <person name="Swayne D.E."/>
        </authorList>
    </citation>
    <scope>NUCLEOTIDE SEQUENCE [LARGE SCALE GENOMIC DNA]</scope>
    <source>
        <strain evidence="2">SB41UT1</strain>
    </source>
</reference>
<evidence type="ECO:0000313" key="2">
    <source>
        <dbReference type="EMBL" id="SMA39214.1"/>
    </source>
</evidence>